<keyword evidence="1" id="KW-0812">Transmembrane</keyword>
<organism evidence="2 3">
    <name type="scientific">Angomonas deanei</name>
    <dbReference type="NCBI Taxonomy" id="59799"/>
    <lineage>
        <taxon>Eukaryota</taxon>
        <taxon>Discoba</taxon>
        <taxon>Euglenozoa</taxon>
        <taxon>Kinetoplastea</taxon>
        <taxon>Metakinetoplastina</taxon>
        <taxon>Trypanosomatida</taxon>
        <taxon>Trypanosomatidae</taxon>
        <taxon>Strigomonadinae</taxon>
        <taxon>Angomonas</taxon>
    </lineage>
</organism>
<dbReference type="OrthoDB" id="5854584at2759"/>
<keyword evidence="1" id="KW-0472">Membrane</keyword>
<proteinExistence type="predicted"/>
<evidence type="ECO:0008006" key="4">
    <source>
        <dbReference type="Google" id="ProtNLM"/>
    </source>
</evidence>
<dbReference type="SUPFAM" id="SSF103481">
    <property type="entry name" value="Multidrug resistance efflux transporter EmrE"/>
    <property type="match status" value="1"/>
</dbReference>
<keyword evidence="1" id="KW-1133">Transmembrane helix</keyword>
<feature type="transmembrane region" description="Helical" evidence="1">
    <location>
        <begin position="67"/>
        <end position="86"/>
    </location>
</feature>
<dbReference type="Proteomes" id="UP000515908">
    <property type="component" value="Chromosome 06"/>
</dbReference>
<feature type="transmembrane region" description="Helical" evidence="1">
    <location>
        <begin position="33"/>
        <end position="55"/>
    </location>
</feature>
<dbReference type="PANTHER" id="PTHR31965:SF1">
    <property type="entry name" value="TRANSMEMBRANE PROTEIN 42"/>
    <property type="match status" value="1"/>
</dbReference>
<accession>A0A7G2C8W5</accession>
<feature type="transmembrane region" description="Helical" evidence="1">
    <location>
        <begin position="92"/>
        <end position="110"/>
    </location>
</feature>
<evidence type="ECO:0000256" key="1">
    <source>
        <dbReference type="SAM" id="Phobius"/>
    </source>
</evidence>
<dbReference type="InterPro" id="IPR037185">
    <property type="entry name" value="EmrE-like"/>
</dbReference>
<gene>
    <name evidence="2" type="ORF">ADEAN_000363900</name>
</gene>
<dbReference type="PANTHER" id="PTHR31965">
    <property type="entry name" value="TRANSMEMBRANE PROTEIN 42"/>
    <property type="match status" value="1"/>
</dbReference>
<dbReference type="VEuPathDB" id="TriTrypDB:ADEAN_000363900"/>
<keyword evidence="3" id="KW-1185">Reference proteome</keyword>
<reference evidence="2 3" key="1">
    <citation type="submission" date="2020-08" db="EMBL/GenBank/DDBJ databases">
        <authorList>
            <person name="Newling K."/>
            <person name="Davey J."/>
            <person name="Forrester S."/>
        </authorList>
    </citation>
    <scope>NUCLEOTIDE SEQUENCE [LARGE SCALE GENOMIC DNA]</scope>
    <source>
        <strain evidence="3">Crithidia deanei Carvalho (ATCC PRA-265)</strain>
    </source>
</reference>
<evidence type="ECO:0000313" key="2">
    <source>
        <dbReference type="EMBL" id="CAD2216178.1"/>
    </source>
</evidence>
<sequence>MVTGGTTTAAMLVLQYLPFIEGDEATTSLYVSWILRVVSFVGNAMLTGQMWRYYIKALSLGPTPVCSIINTGTNFAVSAFMGLVLFGEEVNYTWACGALLVVIGLAIVVTDPHAVQ</sequence>
<dbReference type="AlphaFoldDB" id="A0A7G2C8W5"/>
<protein>
    <recommendedName>
        <fullName evidence="4">EamA-like transporter family</fullName>
    </recommendedName>
</protein>
<evidence type="ECO:0000313" key="3">
    <source>
        <dbReference type="Proteomes" id="UP000515908"/>
    </source>
</evidence>
<dbReference type="EMBL" id="LR877150">
    <property type="protein sequence ID" value="CAD2216178.1"/>
    <property type="molecule type" value="Genomic_DNA"/>
</dbReference>
<name>A0A7G2C8W5_9TRYP</name>
<dbReference type="InterPro" id="IPR039632">
    <property type="entry name" value="TMEM42"/>
</dbReference>
<dbReference type="Gene3D" id="1.10.3730.20">
    <property type="match status" value="1"/>
</dbReference>